<reference evidence="6 7" key="1">
    <citation type="submission" date="2022-12" db="EMBL/GenBank/DDBJ databases">
        <title>Chromosome-level genome assembly of true bugs.</title>
        <authorList>
            <person name="Ma L."/>
            <person name="Li H."/>
        </authorList>
    </citation>
    <scope>NUCLEOTIDE SEQUENCE [LARGE SCALE GENOMIC DNA]</scope>
    <source>
        <strain evidence="6">Lab_2022b</strain>
    </source>
</reference>
<dbReference type="InterPro" id="IPR000734">
    <property type="entry name" value="TAG_lipase"/>
</dbReference>
<evidence type="ECO:0000313" key="7">
    <source>
        <dbReference type="Proteomes" id="UP001461498"/>
    </source>
</evidence>
<dbReference type="PANTHER" id="PTHR11610">
    <property type="entry name" value="LIPASE"/>
    <property type="match status" value="1"/>
</dbReference>
<dbReference type="SUPFAM" id="SSF53474">
    <property type="entry name" value="alpha/beta-Hydrolases"/>
    <property type="match status" value="1"/>
</dbReference>
<feature type="domain" description="Lipase" evidence="5">
    <location>
        <begin position="17"/>
        <end position="284"/>
    </location>
</feature>
<dbReference type="CDD" id="cd00707">
    <property type="entry name" value="Pancreat_lipase_like"/>
    <property type="match status" value="1"/>
</dbReference>
<sequence>MIPKGECLFCCKIIQDDIKLYFYTNNNQQIGADYFSAEDWQESNWLKDNKTIVIYIHGFTEQATGPAATLVKDAYMKRNSEYFIAVDWRTLAAAPWYDHAVTNTHNVAVYVANFIDNLVIKGGVQLQRIHVIGFSLGAEIAGLVGKLVRSGKLTRITGLDPAYPLYSVHDSRGRIDKGDAKFVDVIHTDGGELGFATPLGHADFYPNGGKPHQPGCKLDYILKTGRIMDIVACSHNRAWKYYAESVVSPYDFPAIPCPTYKLYKQGKCHGIRYDTIPYMGLFADHR</sequence>
<gene>
    <name evidence="6" type="ORF">O3M35_008709</name>
</gene>
<dbReference type="PANTHER" id="PTHR11610:SF169">
    <property type="entry name" value="GH15759P-RELATED"/>
    <property type="match status" value="1"/>
</dbReference>
<comment type="subcellular location">
    <subcellularLocation>
        <location evidence="1">Secreted</location>
    </subcellularLocation>
</comment>
<evidence type="ECO:0000256" key="3">
    <source>
        <dbReference type="ARBA" id="ARBA00022525"/>
    </source>
</evidence>
<comment type="caution">
    <text evidence="6">The sequence shown here is derived from an EMBL/GenBank/DDBJ whole genome shotgun (WGS) entry which is preliminary data.</text>
</comment>
<dbReference type="GO" id="GO:0016042">
    <property type="term" value="P:lipid catabolic process"/>
    <property type="evidence" value="ECO:0007669"/>
    <property type="project" value="TreeGrafter"/>
</dbReference>
<keyword evidence="7" id="KW-1185">Reference proteome</keyword>
<evidence type="ECO:0000256" key="1">
    <source>
        <dbReference type="ARBA" id="ARBA00004613"/>
    </source>
</evidence>
<evidence type="ECO:0000313" key="6">
    <source>
        <dbReference type="EMBL" id="KAK9506847.1"/>
    </source>
</evidence>
<name>A0AAW1DCV6_9HEMI</name>
<dbReference type="GO" id="GO:0016298">
    <property type="term" value="F:lipase activity"/>
    <property type="evidence" value="ECO:0007669"/>
    <property type="project" value="InterPro"/>
</dbReference>
<dbReference type="Proteomes" id="UP001461498">
    <property type="component" value="Unassembled WGS sequence"/>
</dbReference>
<organism evidence="6 7">
    <name type="scientific">Rhynocoris fuscipes</name>
    <dbReference type="NCBI Taxonomy" id="488301"/>
    <lineage>
        <taxon>Eukaryota</taxon>
        <taxon>Metazoa</taxon>
        <taxon>Ecdysozoa</taxon>
        <taxon>Arthropoda</taxon>
        <taxon>Hexapoda</taxon>
        <taxon>Insecta</taxon>
        <taxon>Pterygota</taxon>
        <taxon>Neoptera</taxon>
        <taxon>Paraneoptera</taxon>
        <taxon>Hemiptera</taxon>
        <taxon>Heteroptera</taxon>
        <taxon>Panheteroptera</taxon>
        <taxon>Cimicomorpha</taxon>
        <taxon>Reduviidae</taxon>
        <taxon>Harpactorinae</taxon>
        <taxon>Harpactorini</taxon>
        <taxon>Rhynocoris</taxon>
    </lineage>
</organism>
<dbReference type="PRINTS" id="PR00821">
    <property type="entry name" value="TAGLIPASE"/>
</dbReference>
<evidence type="ECO:0000259" key="5">
    <source>
        <dbReference type="Pfam" id="PF00151"/>
    </source>
</evidence>
<dbReference type="GO" id="GO:0017171">
    <property type="term" value="F:serine hydrolase activity"/>
    <property type="evidence" value="ECO:0007669"/>
    <property type="project" value="TreeGrafter"/>
</dbReference>
<keyword evidence="3" id="KW-0964">Secreted</keyword>
<dbReference type="EMBL" id="JAPXFL010000005">
    <property type="protein sequence ID" value="KAK9506847.1"/>
    <property type="molecule type" value="Genomic_DNA"/>
</dbReference>
<dbReference type="GO" id="GO:0005615">
    <property type="term" value="C:extracellular space"/>
    <property type="evidence" value="ECO:0007669"/>
    <property type="project" value="TreeGrafter"/>
</dbReference>
<accession>A0AAW1DCV6</accession>
<comment type="similarity">
    <text evidence="2 4">Belongs to the AB hydrolase superfamily. Lipase family.</text>
</comment>
<evidence type="ECO:0000256" key="4">
    <source>
        <dbReference type="RuleBase" id="RU004262"/>
    </source>
</evidence>
<dbReference type="InterPro" id="IPR013818">
    <property type="entry name" value="Lipase"/>
</dbReference>
<dbReference type="AlphaFoldDB" id="A0AAW1DCV6"/>
<dbReference type="InterPro" id="IPR033906">
    <property type="entry name" value="Lipase_N"/>
</dbReference>
<dbReference type="Pfam" id="PF00151">
    <property type="entry name" value="Lipase"/>
    <property type="match status" value="1"/>
</dbReference>
<dbReference type="Gene3D" id="3.40.50.1820">
    <property type="entry name" value="alpha/beta hydrolase"/>
    <property type="match status" value="1"/>
</dbReference>
<proteinExistence type="inferred from homology"/>
<protein>
    <recommendedName>
        <fullName evidence="5">Lipase domain-containing protein</fullName>
    </recommendedName>
</protein>
<dbReference type="InterPro" id="IPR029058">
    <property type="entry name" value="AB_hydrolase_fold"/>
</dbReference>
<evidence type="ECO:0000256" key="2">
    <source>
        <dbReference type="ARBA" id="ARBA00010701"/>
    </source>
</evidence>